<keyword evidence="1" id="KW-0812">Transmembrane</keyword>
<dbReference type="AlphaFoldDB" id="A0A0F7JX84"/>
<organism evidence="2 3">
    <name type="scientific">Sedimenticola thiotaurini</name>
    <dbReference type="NCBI Taxonomy" id="1543721"/>
    <lineage>
        <taxon>Bacteria</taxon>
        <taxon>Pseudomonadati</taxon>
        <taxon>Pseudomonadota</taxon>
        <taxon>Gammaproteobacteria</taxon>
        <taxon>Chromatiales</taxon>
        <taxon>Sedimenticolaceae</taxon>
        <taxon>Sedimenticola</taxon>
    </lineage>
</organism>
<reference evidence="2 3" key="1">
    <citation type="journal article" date="2015" name="Genome Announc.">
        <title>Complete Genome Sequence of Sedimenticola thiotaurini Strain SIP-G1, a Polyphosphate- and Polyhydroxyalkanoate-Accumulating Sulfur-Oxidizing Gammaproteobacterium Isolated from Salt Marsh Sediments.</title>
        <authorList>
            <person name="Flood B.E."/>
            <person name="Jones D.S."/>
            <person name="Bailey J.V."/>
        </authorList>
    </citation>
    <scope>NUCLEOTIDE SEQUENCE [LARGE SCALE GENOMIC DNA]</scope>
    <source>
        <strain evidence="2 3">SIP-G1</strain>
    </source>
</reference>
<accession>A0A0F7JX84</accession>
<dbReference type="EMBL" id="CP011412">
    <property type="protein sequence ID" value="AKH19218.1"/>
    <property type="molecule type" value="Genomic_DNA"/>
</dbReference>
<evidence type="ECO:0000256" key="1">
    <source>
        <dbReference type="SAM" id="Phobius"/>
    </source>
</evidence>
<protein>
    <submittedName>
        <fullName evidence="2">Uncharacterized protein</fullName>
    </submittedName>
</protein>
<evidence type="ECO:0000313" key="3">
    <source>
        <dbReference type="Proteomes" id="UP000034410"/>
    </source>
</evidence>
<keyword evidence="3" id="KW-1185">Reference proteome</keyword>
<sequence>MVETTQNRLELLLKMISPLLAVGVFFWGIYTYRDTANKTAEREAAEAQRMAETRRIEATRPYLDKQLELYTEATRVTATIATSPDAEEVRQASKRFRELYWGELGLVERGSVAGAMIAFRQALDADSSQAVLKPLALKLAHACRDELALSWGTDAWKR</sequence>
<name>A0A0F7JX84_9GAMM</name>
<keyword evidence="1" id="KW-0472">Membrane</keyword>
<dbReference type="RefSeq" id="WP_046858157.1">
    <property type="nucleotide sequence ID" value="NZ_CP011412.1"/>
</dbReference>
<evidence type="ECO:0000313" key="2">
    <source>
        <dbReference type="EMBL" id="AKH19218.1"/>
    </source>
</evidence>
<dbReference type="KEGG" id="seds:AAY24_01395"/>
<gene>
    <name evidence="2" type="ORF">AAY24_01395</name>
</gene>
<feature type="transmembrane region" description="Helical" evidence="1">
    <location>
        <begin position="12"/>
        <end position="32"/>
    </location>
</feature>
<keyword evidence="1" id="KW-1133">Transmembrane helix</keyword>
<dbReference type="Proteomes" id="UP000034410">
    <property type="component" value="Chromosome"/>
</dbReference>
<proteinExistence type="predicted"/>
<dbReference type="OrthoDB" id="7064750at2"/>